<dbReference type="PROSITE" id="PS51186">
    <property type="entry name" value="GNAT"/>
    <property type="match status" value="1"/>
</dbReference>
<dbReference type="Proteomes" id="UP000078116">
    <property type="component" value="Unassembled WGS sequence"/>
</dbReference>
<dbReference type="PANTHER" id="PTHR43877:SF1">
    <property type="entry name" value="ACETYLTRANSFERASE"/>
    <property type="match status" value="1"/>
</dbReference>
<dbReference type="InterPro" id="IPR016181">
    <property type="entry name" value="Acyl_CoA_acyltransferase"/>
</dbReference>
<comment type="caution">
    <text evidence="4">The sequence shown here is derived from an EMBL/GenBank/DDBJ whole genome shotgun (WGS) entry which is preliminary data.</text>
</comment>
<evidence type="ECO:0000313" key="5">
    <source>
        <dbReference type="EMBL" id="OAJ57011.1"/>
    </source>
</evidence>
<evidence type="ECO:0000313" key="7">
    <source>
        <dbReference type="Proteomes" id="UP000078116"/>
    </source>
</evidence>
<name>A0A1A9N427_9BURK</name>
<dbReference type="GO" id="GO:0016747">
    <property type="term" value="F:acyltransferase activity, transferring groups other than amino-acyl groups"/>
    <property type="evidence" value="ECO:0007669"/>
    <property type="project" value="InterPro"/>
</dbReference>
<dbReference type="AlphaFoldDB" id="A0A1A9N427"/>
<dbReference type="Gene3D" id="3.40.630.30">
    <property type="match status" value="1"/>
</dbReference>
<dbReference type="PANTHER" id="PTHR43877">
    <property type="entry name" value="AMINOALKYLPHOSPHONATE N-ACETYLTRANSFERASE-RELATED-RELATED"/>
    <property type="match status" value="1"/>
</dbReference>
<dbReference type="InterPro" id="IPR050832">
    <property type="entry name" value="Bact_Acetyltransf"/>
</dbReference>
<organism evidence="4 7">
    <name type="scientific">Paraburkholderia ginsengiterrae</name>
    <dbReference type="NCBI Taxonomy" id="1462993"/>
    <lineage>
        <taxon>Bacteria</taxon>
        <taxon>Pseudomonadati</taxon>
        <taxon>Pseudomonadota</taxon>
        <taxon>Betaproteobacteria</taxon>
        <taxon>Burkholderiales</taxon>
        <taxon>Burkholderiaceae</taxon>
        <taxon>Paraburkholderia</taxon>
    </lineage>
</organism>
<evidence type="ECO:0000259" key="3">
    <source>
        <dbReference type="PROSITE" id="PS51186"/>
    </source>
</evidence>
<keyword evidence="6" id="KW-1185">Reference proteome</keyword>
<dbReference type="EMBL" id="LXJZ01000182">
    <property type="protein sequence ID" value="OAJ57011.1"/>
    <property type="molecule type" value="Genomic_DNA"/>
</dbReference>
<evidence type="ECO:0000256" key="2">
    <source>
        <dbReference type="ARBA" id="ARBA00023315"/>
    </source>
</evidence>
<dbReference type="STRING" id="1462993.A6V36_32600"/>
<evidence type="ECO:0000313" key="6">
    <source>
        <dbReference type="Proteomes" id="UP000077961"/>
    </source>
</evidence>
<accession>A0A1A9N427</accession>
<evidence type="ECO:0000256" key="1">
    <source>
        <dbReference type="ARBA" id="ARBA00022679"/>
    </source>
</evidence>
<dbReference type="InterPro" id="IPR000182">
    <property type="entry name" value="GNAT_dom"/>
</dbReference>
<evidence type="ECO:0000313" key="4">
    <source>
        <dbReference type="EMBL" id="OAJ56954.1"/>
    </source>
</evidence>
<sequence>MSLKIRNELPADASAIESLTIAAFTEAPHTNGAEQAIVNALRSAGQLTLSLVAQEGEDVVGHVAISPVTISDGTAGWFGLGPVSVSPQYQRRGIGAQLIDAALAELKHRGAGGCVVLGDPAYYRRFGFMATPRLVLPGIPAEYFQALLLNGVWPEGDVTYHEAFNATP</sequence>
<dbReference type="RefSeq" id="WP_064269386.1">
    <property type="nucleotide sequence ID" value="NZ_LXJZ01000182.1"/>
</dbReference>
<dbReference type="EMBL" id="LXKA01000331">
    <property type="protein sequence ID" value="OAJ56954.1"/>
    <property type="molecule type" value="Genomic_DNA"/>
</dbReference>
<proteinExistence type="predicted"/>
<dbReference type="Pfam" id="PF00583">
    <property type="entry name" value="Acetyltransf_1"/>
    <property type="match status" value="1"/>
</dbReference>
<dbReference type="OrthoDB" id="9797178at2"/>
<keyword evidence="1 4" id="KW-0808">Transferase</keyword>
<protein>
    <submittedName>
        <fullName evidence="4">GCN5 family acetyltransferase</fullName>
    </submittedName>
</protein>
<feature type="domain" description="N-acetyltransferase" evidence="3">
    <location>
        <begin position="3"/>
        <end position="150"/>
    </location>
</feature>
<gene>
    <name evidence="5" type="ORF">A6V36_32600</name>
    <name evidence="4" type="ORF">A6V37_30580</name>
</gene>
<reference evidence="6 7" key="1">
    <citation type="submission" date="2016-04" db="EMBL/GenBank/DDBJ databases">
        <title>Reclassification of Paraburkholderia panaciterrae (Farh et al. 2015) Dobritsa &amp; Samadpour 2016 as a later homotypic synonym of Paraburkholderia ginsengiterrae (Farh et al. 2015) Dobritsa &amp; Samadpour 2016.</title>
        <authorList>
            <person name="Dobritsa A.P."/>
            <person name="Kutumbaka K."/>
            <person name="Samadpour M."/>
        </authorList>
    </citation>
    <scope>NUCLEOTIDE SEQUENCE [LARGE SCALE GENOMIC DNA]</scope>
    <source>
        <strain evidence="4 7">DCY85</strain>
        <strain evidence="5 6">DCY85-1</strain>
    </source>
</reference>
<dbReference type="SUPFAM" id="SSF55729">
    <property type="entry name" value="Acyl-CoA N-acyltransferases (Nat)"/>
    <property type="match status" value="1"/>
</dbReference>
<keyword evidence="2" id="KW-0012">Acyltransferase</keyword>
<dbReference type="Proteomes" id="UP000077961">
    <property type="component" value="Unassembled WGS sequence"/>
</dbReference>
<dbReference type="CDD" id="cd04301">
    <property type="entry name" value="NAT_SF"/>
    <property type="match status" value="1"/>
</dbReference>